<evidence type="ECO:0000256" key="1">
    <source>
        <dbReference type="SAM" id="MobiDB-lite"/>
    </source>
</evidence>
<protein>
    <submittedName>
        <fullName evidence="2">Uncharacterized protein</fullName>
    </submittedName>
</protein>
<dbReference type="GO" id="GO:0012506">
    <property type="term" value="C:vesicle membrane"/>
    <property type="evidence" value="ECO:0007669"/>
    <property type="project" value="TreeGrafter"/>
</dbReference>
<proteinExistence type="predicted"/>
<feature type="region of interest" description="Disordered" evidence="1">
    <location>
        <begin position="59"/>
        <end position="97"/>
    </location>
</feature>
<accession>A0A087UMD2</accession>
<feature type="non-terminal residue" evidence="2">
    <location>
        <position position="97"/>
    </location>
</feature>
<gene>
    <name evidence="2" type="ORF">X975_00447</name>
</gene>
<dbReference type="GO" id="GO:0005737">
    <property type="term" value="C:cytoplasm"/>
    <property type="evidence" value="ECO:0007669"/>
    <property type="project" value="TreeGrafter"/>
</dbReference>
<dbReference type="PANTHER" id="PTHR46467:SF1">
    <property type="entry name" value="TETHER CONTAINING UBX DOMAIN FOR GLUT4"/>
    <property type="match status" value="1"/>
</dbReference>
<dbReference type="GO" id="GO:0005634">
    <property type="term" value="C:nucleus"/>
    <property type="evidence" value="ECO:0007669"/>
    <property type="project" value="TreeGrafter"/>
</dbReference>
<feature type="compositionally biased region" description="Polar residues" evidence="1">
    <location>
        <begin position="64"/>
        <end position="81"/>
    </location>
</feature>
<evidence type="ECO:0000313" key="2">
    <source>
        <dbReference type="EMBL" id="KFM78521.1"/>
    </source>
</evidence>
<keyword evidence="3" id="KW-1185">Reference proteome</keyword>
<dbReference type="AlphaFoldDB" id="A0A087UMD2"/>
<organism evidence="2 3">
    <name type="scientific">Stegodyphus mimosarum</name>
    <name type="common">African social velvet spider</name>
    <dbReference type="NCBI Taxonomy" id="407821"/>
    <lineage>
        <taxon>Eukaryota</taxon>
        <taxon>Metazoa</taxon>
        <taxon>Ecdysozoa</taxon>
        <taxon>Arthropoda</taxon>
        <taxon>Chelicerata</taxon>
        <taxon>Arachnida</taxon>
        <taxon>Araneae</taxon>
        <taxon>Araneomorphae</taxon>
        <taxon>Entelegynae</taxon>
        <taxon>Eresoidea</taxon>
        <taxon>Eresidae</taxon>
        <taxon>Stegodyphus</taxon>
    </lineage>
</organism>
<dbReference type="GO" id="GO:0006886">
    <property type="term" value="P:intracellular protein transport"/>
    <property type="evidence" value="ECO:0007669"/>
    <property type="project" value="TreeGrafter"/>
</dbReference>
<evidence type="ECO:0000313" key="3">
    <source>
        <dbReference type="Proteomes" id="UP000054359"/>
    </source>
</evidence>
<reference evidence="2 3" key="1">
    <citation type="submission" date="2013-11" db="EMBL/GenBank/DDBJ databases">
        <title>Genome sequencing of Stegodyphus mimosarum.</title>
        <authorList>
            <person name="Bechsgaard J."/>
        </authorList>
    </citation>
    <scope>NUCLEOTIDE SEQUENCE [LARGE SCALE GENOMIC DNA]</scope>
</reference>
<name>A0A087UMD2_STEMI</name>
<dbReference type="EMBL" id="KK120552">
    <property type="protein sequence ID" value="KFM78521.1"/>
    <property type="molecule type" value="Genomic_DNA"/>
</dbReference>
<dbReference type="PANTHER" id="PTHR46467">
    <property type="entry name" value="TETHER CONTAINING UBX DOMAIN FOR GLUT4"/>
    <property type="match status" value="1"/>
</dbReference>
<dbReference type="Proteomes" id="UP000054359">
    <property type="component" value="Unassembled WGS sequence"/>
</dbReference>
<dbReference type="GO" id="GO:0042593">
    <property type="term" value="P:glucose homeostasis"/>
    <property type="evidence" value="ECO:0007669"/>
    <property type="project" value="TreeGrafter"/>
</dbReference>
<sequence length="97" mass="10710">MLVPAAVIYFGCEVQQSNYLDKSLLNKLSDPRAASLAASESRKQSFSNVPIADISENVDDPAVSENTSENFPSTTAVPQQNVKREEKKIPKWLKLSK</sequence>